<comment type="caution">
    <text evidence="1">The sequence shown here is derived from an EMBL/GenBank/DDBJ whole genome shotgun (WGS) entry which is preliminary data.</text>
</comment>
<dbReference type="EMBL" id="CM042053">
    <property type="protein sequence ID" value="KAI3714527.1"/>
    <property type="molecule type" value="Genomic_DNA"/>
</dbReference>
<proteinExistence type="predicted"/>
<keyword evidence="2" id="KW-1185">Reference proteome</keyword>
<evidence type="ECO:0000313" key="2">
    <source>
        <dbReference type="Proteomes" id="UP001055879"/>
    </source>
</evidence>
<reference evidence="1 2" key="2">
    <citation type="journal article" date="2022" name="Mol. Ecol. Resour.">
        <title>The genomes of chicory, endive, great burdock and yacon provide insights into Asteraceae paleo-polyploidization history and plant inulin production.</title>
        <authorList>
            <person name="Fan W."/>
            <person name="Wang S."/>
            <person name="Wang H."/>
            <person name="Wang A."/>
            <person name="Jiang F."/>
            <person name="Liu H."/>
            <person name="Zhao H."/>
            <person name="Xu D."/>
            <person name="Zhang Y."/>
        </authorList>
    </citation>
    <scope>NUCLEOTIDE SEQUENCE [LARGE SCALE GENOMIC DNA]</scope>
    <source>
        <strain evidence="2">cv. Niubang</strain>
    </source>
</reference>
<organism evidence="1 2">
    <name type="scientific">Arctium lappa</name>
    <name type="common">Greater burdock</name>
    <name type="synonym">Lappa major</name>
    <dbReference type="NCBI Taxonomy" id="4217"/>
    <lineage>
        <taxon>Eukaryota</taxon>
        <taxon>Viridiplantae</taxon>
        <taxon>Streptophyta</taxon>
        <taxon>Embryophyta</taxon>
        <taxon>Tracheophyta</taxon>
        <taxon>Spermatophyta</taxon>
        <taxon>Magnoliopsida</taxon>
        <taxon>eudicotyledons</taxon>
        <taxon>Gunneridae</taxon>
        <taxon>Pentapetalae</taxon>
        <taxon>asterids</taxon>
        <taxon>campanulids</taxon>
        <taxon>Asterales</taxon>
        <taxon>Asteraceae</taxon>
        <taxon>Carduoideae</taxon>
        <taxon>Cardueae</taxon>
        <taxon>Arctiinae</taxon>
        <taxon>Arctium</taxon>
    </lineage>
</organism>
<evidence type="ECO:0000313" key="1">
    <source>
        <dbReference type="EMBL" id="KAI3714527.1"/>
    </source>
</evidence>
<reference evidence="2" key="1">
    <citation type="journal article" date="2022" name="Mol. Ecol. Resour.">
        <title>The genomes of chicory, endive, great burdock and yacon provide insights into Asteraceae palaeo-polyploidization history and plant inulin production.</title>
        <authorList>
            <person name="Fan W."/>
            <person name="Wang S."/>
            <person name="Wang H."/>
            <person name="Wang A."/>
            <person name="Jiang F."/>
            <person name="Liu H."/>
            <person name="Zhao H."/>
            <person name="Xu D."/>
            <person name="Zhang Y."/>
        </authorList>
    </citation>
    <scope>NUCLEOTIDE SEQUENCE [LARGE SCALE GENOMIC DNA]</scope>
    <source>
        <strain evidence="2">cv. Niubang</strain>
    </source>
</reference>
<gene>
    <name evidence="1" type="ORF">L6452_21483</name>
</gene>
<protein>
    <submittedName>
        <fullName evidence="1">Uncharacterized protein</fullName>
    </submittedName>
</protein>
<sequence length="220" mass="24350">MLPSPPPPSPPSPPPTSLKKCLQSIIKYSLQEVDDPMSEKKSDALLVAASVIAAMNYQAAISPPGGAYQDTLRNINGTIVYEAGQAISAYVTPFEYRRFCISNTISFTFSMTTMFLFLSGLSLKRRIFSFLLTASMFVTITATTYSYKLAMEATTPAHDDELMIRWNFVSRLVTAALVMWFVVAGVAIVVFVWRLLKPSVTTVYRRRGKKGFDPQLGGHV</sequence>
<accession>A0ACB9AWJ9</accession>
<dbReference type="Proteomes" id="UP001055879">
    <property type="component" value="Linkage Group LG07"/>
</dbReference>
<name>A0ACB9AWJ9_ARCLA</name>